<dbReference type="SMR" id="A0A8T3BZE5"/>
<evidence type="ECO:0000313" key="3">
    <source>
        <dbReference type="Proteomes" id="UP000829196"/>
    </source>
</evidence>
<name>A0A8T3BZE5_DENNO</name>
<gene>
    <name evidence="2" type="ORF">KFK09_005008</name>
</gene>
<sequence length="168" mass="19306">MSPSCHPMDTEQLQRTLDVLVGQIGNLTQQVRADQADAAEFCRLTMEHLDNLDRARSMPFIYTPSRPPFLIGDDLGHNEGHQRAHYPPQQPRQDRDLPHGLKNVYDHKAHHAHEGHPHGPHRAHQARQNREYHMRDPAAPLLKNIKIDVPTFDGSLDPQRSVKLDLRR</sequence>
<dbReference type="EMBL" id="JAGYWB010000005">
    <property type="protein sequence ID" value="KAI0522623.1"/>
    <property type="molecule type" value="Genomic_DNA"/>
</dbReference>
<evidence type="ECO:0000256" key="1">
    <source>
        <dbReference type="SAM" id="MobiDB-lite"/>
    </source>
</evidence>
<feature type="region of interest" description="Disordered" evidence="1">
    <location>
        <begin position="73"/>
        <end position="98"/>
    </location>
</feature>
<protein>
    <submittedName>
        <fullName evidence="2">Uncharacterized protein</fullName>
    </submittedName>
</protein>
<reference evidence="2" key="1">
    <citation type="journal article" date="2022" name="Front. Genet.">
        <title>Chromosome-Scale Assembly of the Dendrobium nobile Genome Provides Insights Into the Molecular Mechanism of the Biosynthesis of the Medicinal Active Ingredient of Dendrobium.</title>
        <authorList>
            <person name="Xu Q."/>
            <person name="Niu S.-C."/>
            <person name="Li K.-L."/>
            <person name="Zheng P.-J."/>
            <person name="Zhang X.-J."/>
            <person name="Jia Y."/>
            <person name="Liu Y."/>
            <person name="Niu Y.-X."/>
            <person name="Yu L.-H."/>
            <person name="Chen D.-F."/>
            <person name="Zhang G.-Q."/>
        </authorList>
    </citation>
    <scope>NUCLEOTIDE SEQUENCE</scope>
    <source>
        <tissue evidence="2">Leaf</tissue>
    </source>
</reference>
<dbReference type="Proteomes" id="UP000829196">
    <property type="component" value="Unassembled WGS sequence"/>
</dbReference>
<accession>A0A8T3BZE5</accession>
<comment type="caution">
    <text evidence="2">The sequence shown here is derived from an EMBL/GenBank/DDBJ whole genome shotgun (WGS) entry which is preliminary data.</text>
</comment>
<keyword evidence="3" id="KW-1185">Reference proteome</keyword>
<dbReference type="AlphaFoldDB" id="A0A8T3BZE5"/>
<evidence type="ECO:0000313" key="2">
    <source>
        <dbReference type="EMBL" id="KAI0522623.1"/>
    </source>
</evidence>
<organism evidence="2 3">
    <name type="scientific">Dendrobium nobile</name>
    <name type="common">Orchid</name>
    <dbReference type="NCBI Taxonomy" id="94219"/>
    <lineage>
        <taxon>Eukaryota</taxon>
        <taxon>Viridiplantae</taxon>
        <taxon>Streptophyta</taxon>
        <taxon>Embryophyta</taxon>
        <taxon>Tracheophyta</taxon>
        <taxon>Spermatophyta</taxon>
        <taxon>Magnoliopsida</taxon>
        <taxon>Liliopsida</taxon>
        <taxon>Asparagales</taxon>
        <taxon>Orchidaceae</taxon>
        <taxon>Epidendroideae</taxon>
        <taxon>Malaxideae</taxon>
        <taxon>Dendrobiinae</taxon>
        <taxon>Dendrobium</taxon>
    </lineage>
</organism>
<proteinExistence type="predicted"/>